<dbReference type="AlphaFoldDB" id="A0A0K2B1A6"/>
<gene>
    <name evidence="2" type="ORF">SAM23877_6105</name>
</gene>
<feature type="region of interest" description="Disordered" evidence="1">
    <location>
        <begin position="41"/>
        <end position="77"/>
    </location>
</feature>
<sequence length="77" mass="8130">MAKLRTFVHVTDDEGRPHAFGPADEVPTWAQALITNPKAWAEAPVAQNDSRVTAPSAKPAAKRAAPRRKAGGSGTVQ</sequence>
<evidence type="ECO:0000256" key="1">
    <source>
        <dbReference type="SAM" id="MobiDB-lite"/>
    </source>
</evidence>
<evidence type="ECO:0000313" key="3">
    <source>
        <dbReference type="Proteomes" id="UP000061018"/>
    </source>
</evidence>
<dbReference type="Proteomes" id="UP000061018">
    <property type="component" value="Chromosome"/>
</dbReference>
<dbReference type="KEGG" id="samb:SAM23877_6105"/>
<dbReference type="EMBL" id="CP012382">
    <property type="protein sequence ID" value="AKZ59150.1"/>
    <property type="molecule type" value="Genomic_DNA"/>
</dbReference>
<protein>
    <submittedName>
        <fullName evidence="2">Uncharacterized protein</fullName>
    </submittedName>
</protein>
<reference evidence="3" key="1">
    <citation type="journal article" date="2015" name="J. Biotechnol.">
        <title>Complete genome sequence of Streptomyces ambofaciens ATCC 23877, the spiramycin producer.</title>
        <authorList>
            <person name="Thibessard A."/>
            <person name="Haas D."/>
            <person name="Gerbaud C."/>
            <person name="Aigle B."/>
            <person name="Lautru S."/>
            <person name="Pernodet J.L."/>
            <person name="Leblond P."/>
        </authorList>
    </citation>
    <scope>NUCLEOTIDE SEQUENCE [LARGE SCALE GENOMIC DNA]</scope>
    <source>
        <strain evidence="3">ATCC 23877 / 3486 / DSM 40053 / JCM 4204 / NBRC 12836 / NRRL B-2516</strain>
    </source>
</reference>
<feature type="compositionally biased region" description="Basic residues" evidence="1">
    <location>
        <begin position="60"/>
        <end position="70"/>
    </location>
</feature>
<evidence type="ECO:0000313" key="2">
    <source>
        <dbReference type="EMBL" id="AKZ59150.1"/>
    </source>
</evidence>
<proteinExistence type="predicted"/>
<accession>A0A0K2B1A6</accession>
<name>A0A0K2B1A6_STRA7</name>
<organism evidence="2 3">
    <name type="scientific">Streptomyces ambofaciens (strain ATCC 23877 / 3486 / DSM 40053 / JCM 4204 / NBRC 12836 / NRRL B-2516)</name>
    <dbReference type="NCBI Taxonomy" id="278992"/>
    <lineage>
        <taxon>Bacteria</taxon>
        <taxon>Bacillati</taxon>
        <taxon>Actinomycetota</taxon>
        <taxon>Actinomycetes</taxon>
        <taxon>Kitasatosporales</taxon>
        <taxon>Streptomycetaceae</taxon>
        <taxon>Streptomyces</taxon>
    </lineage>
</organism>